<dbReference type="GO" id="GO:0003954">
    <property type="term" value="F:NADH dehydrogenase activity"/>
    <property type="evidence" value="ECO:0007669"/>
    <property type="project" value="TreeGrafter"/>
</dbReference>
<reference evidence="6" key="1">
    <citation type="submission" date="2018-06" db="EMBL/GenBank/DDBJ databases">
        <authorList>
            <person name="Zhirakovskaya E."/>
        </authorList>
    </citation>
    <scope>NUCLEOTIDE SEQUENCE</scope>
</reference>
<feature type="transmembrane region" description="Helical" evidence="5">
    <location>
        <begin position="240"/>
        <end position="263"/>
    </location>
</feature>
<feature type="transmembrane region" description="Helical" evidence="5">
    <location>
        <begin position="12"/>
        <end position="30"/>
    </location>
</feature>
<protein>
    <submittedName>
        <fullName evidence="6">NADH-ubiquinone oxidoreductase chain H</fullName>
        <ecNumber evidence="6">1.6.5.3</ecNumber>
    </submittedName>
</protein>
<evidence type="ECO:0000256" key="2">
    <source>
        <dbReference type="ARBA" id="ARBA00022692"/>
    </source>
</evidence>
<dbReference type="EC" id="1.6.5.3" evidence="6"/>
<keyword evidence="6" id="KW-0560">Oxidoreductase</keyword>
<dbReference type="EMBL" id="UOEK01000372">
    <property type="protein sequence ID" value="VAW06870.1"/>
    <property type="molecule type" value="Genomic_DNA"/>
</dbReference>
<dbReference type="Pfam" id="PF00146">
    <property type="entry name" value="NADHdh"/>
    <property type="match status" value="1"/>
</dbReference>
<gene>
    <name evidence="6" type="ORF">MNBD_ACTINO02-386</name>
</gene>
<evidence type="ECO:0000256" key="5">
    <source>
        <dbReference type="SAM" id="Phobius"/>
    </source>
</evidence>
<sequence length="336" mass="36314">MSFAVLLTVKVLAVLGLMLGGALVVIYAELKVGAHMQNRIGPYFAGGRFGWAQPFADALKFMQKEDLVPDGADDRVYKLAPYVVLMGTIGVFVVLPLSPRFVARDLDLGAFYALAISSLTTLGVLMAGWSSNNKYSLIGGLRAAAQLIAYELPLVLAVVAVAIQAGTLSISGIIEAQAAPAFSIGELNVALPYILTGQIIGFVIFVVASLAELSRIPFDMPIAESELTMGFVTEYSSIRFAMFFLAEYAGMVSMSALATAFYLGGYQLPGLSATAVEVLGPVIFISKVFLLSFLFIWLRWTLPRFREDQLQSLAWRWLIPAALLNIAITATFKVVF</sequence>
<dbReference type="InterPro" id="IPR001694">
    <property type="entry name" value="NADH_UbQ_OxRdtase_su1/FPO"/>
</dbReference>
<keyword evidence="4 5" id="KW-0472">Membrane</keyword>
<feature type="transmembrane region" description="Helical" evidence="5">
    <location>
        <begin position="150"/>
        <end position="170"/>
    </location>
</feature>
<keyword evidence="2 5" id="KW-0812">Transmembrane</keyword>
<feature type="transmembrane region" description="Helical" evidence="5">
    <location>
        <begin position="79"/>
        <end position="98"/>
    </location>
</feature>
<dbReference type="HAMAP" id="MF_01350">
    <property type="entry name" value="NDH1_NuoH"/>
    <property type="match status" value="1"/>
</dbReference>
<dbReference type="GO" id="GO:0016020">
    <property type="term" value="C:membrane"/>
    <property type="evidence" value="ECO:0007669"/>
    <property type="project" value="UniProtKB-SubCell"/>
</dbReference>
<proteinExistence type="inferred from homology"/>
<dbReference type="PANTHER" id="PTHR11432">
    <property type="entry name" value="NADH DEHYDROGENASE SUBUNIT 1"/>
    <property type="match status" value="1"/>
</dbReference>
<evidence type="ECO:0000256" key="3">
    <source>
        <dbReference type="ARBA" id="ARBA00022989"/>
    </source>
</evidence>
<evidence type="ECO:0000256" key="4">
    <source>
        <dbReference type="ARBA" id="ARBA00023136"/>
    </source>
</evidence>
<keyword evidence="6" id="KW-0830">Ubiquinone</keyword>
<name>A0A3B0SQV8_9ZZZZ</name>
<dbReference type="GO" id="GO:0009060">
    <property type="term" value="P:aerobic respiration"/>
    <property type="evidence" value="ECO:0007669"/>
    <property type="project" value="TreeGrafter"/>
</dbReference>
<feature type="transmembrane region" description="Helical" evidence="5">
    <location>
        <begin position="110"/>
        <end position="129"/>
    </location>
</feature>
<keyword evidence="3 5" id="KW-1133">Transmembrane helix</keyword>
<feature type="transmembrane region" description="Helical" evidence="5">
    <location>
        <begin position="314"/>
        <end position="335"/>
    </location>
</feature>
<accession>A0A3B0SQV8</accession>
<dbReference type="PANTHER" id="PTHR11432:SF3">
    <property type="entry name" value="NADH-UBIQUINONE OXIDOREDUCTASE CHAIN 1"/>
    <property type="match status" value="1"/>
</dbReference>
<comment type="subcellular location">
    <subcellularLocation>
        <location evidence="1">Membrane</location>
        <topology evidence="1">Multi-pass membrane protein</topology>
    </subcellularLocation>
</comment>
<feature type="transmembrane region" description="Helical" evidence="5">
    <location>
        <begin position="190"/>
        <end position="211"/>
    </location>
</feature>
<dbReference type="AlphaFoldDB" id="A0A3B0SQV8"/>
<feature type="transmembrane region" description="Helical" evidence="5">
    <location>
        <begin position="283"/>
        <end position="302"/>
    </location>
</feature>
<evidence type="ECO:0000313" key="6">
    <source>
        <dbReference type="EMBL" id="VAW06870.1"/>
    </source>
</evidence>
<evidence type="ECO:0000256" key="1">
    <source>
        <dbReference type="ARBA" id="ARBA00004141"/>
    </source>
</evidence>
<organism evidence="6">
    <name type="scientific">hydrothermal vent metagenome</name>
    <dbReference type="NCBI Taxonomy" id="652676"/>
    <lineage>
        <taxon>unclassified sequences</taxon>
        <taxon>metagenomes</taxon>
        <taxon>ecological metagenomes</taxon>
    </lineage>
</organism>